<dbReference type="InterPro" id="IPR015340">
    <property type="entry name" value="A_amylase_C_dom"/>
</dbReference>
<dbReference type="PANTHER" id="PTHR10357:SF215">
    <property type="entry name" value="ALPHA-AMYLASE 1"/>
    <property type="match status" value="1"/>
</dbReference>
<evidence type="ECO:0000256" key="17">
    <source>
        <dbReference type="SAM" id="Phobius"/>
    </source>
</evidence>
<comment type="catalytic activity">
    <reaction evidence="1">
        <text>Endohydrolysis of (1-&gt;4)-alpha-D-glucosidic linkages in polysaccharides containing three or more (1-&gt;4)-alpha-linked D-glucose units.</text>
        <dbReference type="EC" id="3.2.1.1"/>
    </reaction>
</comment>
<evidence type="ECO:0000256" key="5">
    <source>
        <dbReference type="ARBA" id="ARBA00012595"/>
    </source>
</evidence>
<evidence type="ECO:0000256" key="7">
    <source>
        <dbReference type="ARBA" id="ARBA00022723"/>
    </source>
</evidence>
<keyword evidence="12 17" id="KW-0472">Membrane</keyword>
<comment type="similarity">
    <text evidence="4">Belongs to the glycosyl hydrolase 13 family.</text>
</comment>
<dbReference type="GO" id="GO:0004556">
    <property type="term" value="F:alpha-amylase activity"/>
    <property type="evidence" value="ECO:0007669"/>
    <property type="project" value="UniProtKB-EC"/>
</dbReference>
<dbReference type="PANTHER" id="PTHR10357">
    <property type="entry name" value="ALPHA-AMYLASE FAMILY MEMBER"/>
    <property type="match status" value="1"/>
</dbReference>
<dbReference type="FunFam" id="3.20.20.80:FF:000120">
    <property type="entry name" value="Alpha-amylase A"/>
    <property type="match status" value="1"/>
</dbReference>
<keyword evidence="14" id="KW-0325">Glycoprotein</keyword>
<dbReference type="Gene3D" id="2.60.40.1180">
    <property type="entry name" value="Golgi alpha-mannosidase II"/>
    <property type="match status" value="1"/>
</dbReference>
<dbReference type="GO" id="GO:0016052">
    <property type="term" value="P:carbohydrate catabolic process"/>
    <property type="evidence" value="ECO:0007669"/>
    <property type="project" value="InterPro"/>
</dbReference>
<dbReference type="OrthoDB" id="204980at2759"/>
<evidence type="ECO:0000256" key="12">
    <source>
        <dbReference type="ARBA" id="ARBA00023136"/>
    </source>
</evidence>
<feature type="transmembrane region" description="Helical" evidence="17">
    <location>
        <begin position="635"/>
        <end position="659"/>
    </location>
</feature>
<dbReference type="SMART" id="SM00642">
    <property type="entry name" value="Aamy"/>
    <property type="match status" value="1"/>
</dbReference>
<dbReference type="AlphaFoldDB" id="A0A5N5QEE7"/>
<dbReference type="CDD" id="cd11319">
    <property type="entry name" value="AmyAc_euk_AmyA"/>
    <property type="match status" value="1"/>
</dbReference>
<protein>
    <recommendedName>
        <fullName evidence="5">alpha-amylase</fullName>
        <ecNumber evidence="5">3.2.1.1</ecNumber>
    </recommendedName>
</protein>
<dbReference type="Pfam" id="PF08510">
    <property type="entry name" value="PIG-P"/>
    <property type="match status" value="1"/>
</dbReference>
<keyword evidence="9 20" id="KW-0378">Hydrolase</keyword>
<name>A0A5N5QEE7_9AGAM</name>
<keyword evidence="7" id="KW-0479">Metal-binding</keyword>
<dbReference type="GO" id="GO:0005509">
    <property type="term" value="F:calcium ion binding"/>
    <property type="evidence" value="ECO:0007669"/>
    <property type="project" value="InterPro"/>
</dbReference>
<dbReference type="EMBL" id="SSOP01000239">
    <property type="protein sequence ID" value="KAB5589697.1"/>
    <property type="molecule type" value="Genomic_DNA"/>
</dbReference>
<feature type="domain" description="Glycosyl hydrolase family 13 catalytic" evidence="19">
    <location>
        <begin position="29"/>
        <end position="386"/>
    </location>
</feature>
<sequence>MITAPILLSLASGAFAASASDWQSRSIYQVVTDRFATSDGSGPSCNTGDRKYCGGTFKGITNHLDYIQGMGFDSIWISPITKNIDGSTGQGEAYHGYWPVDLYNLNEHFGTSDDLKELSAALHKRGMYLMVDVVVNHFAATSTPPSLTYSGYTPFNTEADYHPFCWVQDYNNQTQVEQCWLGDSAVALTDINTESQTVISTYNAWIKNLTSFYSIDGLRIDTVKHVRKDFWPEFVKSSGVFAIGEVLSDSANYTGDYTNYMDAVLDYPSWFAVTQAFASTTGNVALIAQNVLDTQKYFKNGGISTGAFLENHDQPRFQSLTTDLSLVKNAMAYTFVTDGIPILYYGQEQGYNGGAEPSSREALWFASFQTQNKPLVDHVTKLNAVRKACIAADSKFLSTQMKVIANNTRSIAIQKGKLLSALTNVGSQGSASSFELSGTGYTANEQLVDVLSCTNITADSSGNVDIAFNGGNPQVIIPVSQLSGSGLCGSAGSSTNKNGAASLVYTGLRVLSSAITVTDLTEQFIGHWIRLLRLWEMGLDTNVSVVDATPTSLVADSPPIVANEPTSPISPVAAYPPSGIPDDDLAAGSAPEFYGFVAGLATGILWVIYILWALLPDSIIRGMGITWYPSREWALLIPSYAVFLVLLTYFTYFALAIYATPSYYEVKSITDVSRGLDSETEVIPQAYDLPIGLVNRVIYGKRHQVKHLSNQ</sequence>
<keyword evidence="21" id="KW-1185">Reference proteome</keyword>
<keyword evidence="13" id="KW-1015">Disulfide bond</keyword>
<evidence type="ECO:0000256" key="10">
    <source>
        <dbReference type="ARBA" id="ARBA00022837"/>
    </source>
</evidence>
<feature type="transmembrane region" description="Helical" evidence="17">
    <location>
        <begin position="593"/>
        <end position="615"/>
    </location>
</feature>
<dbReference type="GO" id="GO:0016020">
    <property type="term" value="C:membrane"/>
    <property type="evidence" value="ECO:0007669"/>
    <property type="project" value="UniProtKB-SubCell"/>
</dbReference>
<comment type="subcellular location">
    <subcellularLocation>
        <location evidence="3">Membrane</location>
        <topology evidence="3">Multi-pass membrane protein</topology>
    </subcellularLocation>
</comment>
<evidence type="ECO:0000256" key="8">
    <source>
        <dbReference type="ARBA" id="ARBA00022729"/>
    </source>
</evidence>
<proteinExistence type="inferred from homology"/>
<dbReference type="InterPro" id="IPR013780">
    <property type="entry name" value="Glyco_hydro_b"/>
</dbReference>
<feature type="chain" id="PRO_5024417901" description="alpha-amylase" evidence="18">
    <location>
        <begin position="17"/>
        <end position="711"/>
    </location>
</feature>
<evidence type="ECO:0000256" key="14">
    <source>
        <dbReference type="ARBA" id="ARBA00023180"/>
    </source>
</evidence>
<organism evidence="20 21">
    <name type="scientific">Ceratobasidium theobromae</name>
    <dbReference type="NCBI Taxonomy" id="1582974"/>
    <lineage>
        <taxon>Eukaryota</taxon>
        <taxon>Fungi</taxon>
        <taxon>Dikarya</taxon>
        <taxon>Basidiomycota</taxon>
        <taxon>Agaricomycotina</taxon>
        <taxon>Agaricomycetes</taxon>
        <taxon>Cantharellales</taxon>
        <taxon>Ceratobasidiaceae</taxon>
        <taxon>Ceratobasidium</taxon>
    </lineage>
</organism>
<dbReference type="Pfam" id="PF09260">
    <property type="entry name" value="A_amylase_dom_C"/>
    <property type="match status" value="1"/>
</dbReference>
<dbReference type="InterPro" id="IPR013717">
    <property type="entry name" value="PIG-P"/>
</dbReference>
<evidence type="ECO:0000256" key="3">
    <source>
        <dbReference type="ARBA" id="ARBA00004141"/>
    </source>
</evidence>
<keyword evidence="10" id="KW-0106">Calcium</keyword>
<evidence type="ECO:0000313" key="20">
    <source>
        <dbReference type="EMBL" id="KAB5589697.1"/>
    </source>
</evidence>
<evidence type="ECO:0000256" key="16">
    <source>
        <dbReference type="ARBA" id="ARBA00023295"/>
    </source>
</evidence>
<keyword evidence="15" id="KW-0119">Carbohydrate metabolism</keyword>
<gene>
    <name evidence="20" type="ORF">CTheo_6864</name>
</gene>
<comment type="cofactor">
    <cofactor evidence="2">
        <name>Ca(2+)</name>
        <dbReference type="ChEBI" id="CHEBI:29108"/>
    </cofactor>
</comment>
<dbReference type="InterPro" id="IPR017853">
    <property type="entry name" value="GH"/>
</dbReference>
<evidence type="ECO:0000256" key="4">
    <source>
        <dbReference type="ARBA" id="ARBA00008061"/>
    </source>
</evidence>
<evidence type="ECO:0000256" key="13">
    <source>
        <dbReference type="ARBA" id="ARBA00023157"/>
    </source>
</evidence>
<dbReference type="Gene3D" id="3.20.20.80">
    <property type="entry name" value="Glycosidases"/>
    <property type="match status" value="1"/>
</dbReference>
<evidence type="ECO:0000256" key="9">
    <source>
        <dbReference type="ARBA" id="ARBA00022801"/>
    </source>
</evidence>
<keyword evidence="11 17" id="KW-1133">Transmembrane helix</keyword>
<comment type="caution">
    <text evidence="20">The sequence shown here is derived from an EMBL/GenBank/DDBJ whole genome shotgun (WGS) entry which is preliminary data.</text>
</comment>
<feature type="signal peptide" evidence="18">
    <location>
        <begin position="1"/>
        <end position="16"/>
    </location>
</feature>
<evidence type="ECO:0000259" key="19">
    <source>
        <dbReference type="SMART" id="SM00642"/>
    </source>
</evidence>
<dbReference type="Pfam" id="PF00128">
    <property type="entry name" value="Alpha-amylase"/>
    <property type="match status" value="1"/>
</dbReference>
<reference evidence="20 21" key="1">
    <citation type="journal article" date="2019" name="Fungal Biol. Biotechnol.">
        <title>Draft genome sequence of fastidious pathogen Ceratobasidium theobromae, which causes vascular-streak dieback in Theobroma cacao.</title>
        <authorList>
            <person name="Ali S.S."/>
            <person name="Asman A."/>
            <person name="Shao J."/>
            <person name="Firmansyah A.P."/>
            <person name="Susilo A.W."/>
            <person name="Rosmana A."/>
            <person name="McMahon P."/>
            <person name="Junaid M."/>
            <person name="Guest D."/>
            <person name="Kheng T.Y."/>
            <person name="Meinhardt L.W."/>
            <person name="Bailey B.A."/>
        </authorList>
    </citation>
    <scope>NUCLEOTIDE SEQUENCE [LARGE SCALE GENOMIC DNA]</scope>
    <source>
        <strain evidence="20 21">CT2</strain>
    </source>
</reference>
<evidence type="ECO:0000256" key="2">
    <source>
        <dbReference type="ARBA" id="ARBA00001913"/>
    </source>
</evidence>
<dbReference type="SUPFAM" id="SSF51011">
    <property type="entry name" value="Glycosyl hydrolase domain"/>
    <property type="match status" value="1"/>
</dbReference>
<evidence type="ECO:0000256" key="6">
    <source>
        <dbReference type="ARBA" id="ARBA00022692"/>
    </source>
</evidence>
<dbReference type="InterPro" id="IPR006047">
    <property type="entry name" value="GH13_cat_dom"/>
</dbReference>
<evidence type="ECO:0000256" key="11">
    <source>
        <dbReference type="ARBA" id="ARBA00022989"/>
    </source>
</evidence>
<evidence type="ECO:0000256" key="18">
    <source>
        <dbReference type="SAM" id="SignalP"/>
    </source>
</evidence>
<dbReference type="Proteomes" id="UP000383932">
    <property type="component" value="Unassembled WGS sequence"/>
</dbReference>
<dbReference type="SUPFAM" id="SSF51445">
    <property type="entry name" value="(Trans)glycosidases"/>
    <property type="match status" value="1"/>
</dbReference>
<accession>A0A5N5QEE7</accession>
<keyword evidence="6 17" id="KW-0812">Transmembrane</keyword>
<dbReference type="EC" id="3.2.1.1" evidence="5"/>
<evidence type="ECO:0000256" key="1">
    <source>
        <dbReference type="ARBA" id="ARBA00000548"/>
    </source>
</evidence>
<keyword evidence="16" id="KW-0326">Glycosidase</keyword>
<evidence type="ECO:0000313" key="21">
    <source>
        <dbReference type="Proteomes" id="UP000383932"/>
    </source>
</evidence>
<keyword evidence="8 18" id="KW-0732">Signal</keyword>
<evidence type="ECO:0000256" key="15">
    <source>
        <dbReference type="ARBA" id="ARBA00023277"/>
    </source>
</evidence>